<comment type="subcellular location">
    <subcellularLocation>
        <location evidence="1">Membrane</location>
        <topology evidence="1">Multi-pass membrane protein</topology>
    </subcellularLocation>
</comment>
<dbReference type="RefSeq" id="WP_307282393.1">
    <property type="nucleotide sequence ID" value="NZ_JAUSZT010000003.1"/>
</dbReference>
<reference evidence="7 8" key="1">
    <citation type="submission" date="2023-07" db="EMBL/GenBank/DDBJ databases">
        <title>Comparative genomics of wheat-associated soil bacteria to identify genetic determinants of phenazine resistance.</title>
        <authorList>
            <person name="Mouncey N."/>
        </authorList>
    </citation>
    <scope>NUCLEOTIDE SEQUENCE [LARGE SCALE GENOMIC DNA]</scope>
    <source>
        <strain evidence="7 8">W4I11</strain>
    </source>
</reference>
<dbReference type="Pfam" id="PF07690">
    <property type="entry name" value="MFS_1"/>
    <property type="match status" value="1"/>
</dbReference>
<dbReference type="EMBL" id="JAUSZT010000003">
    <property type="protein sequence ID" value="MDQ0997959.1"/>
    <property type="molecule type" value="Genomic_DNA"/>
</dbReference>
<keyword evidence="3 5" id="KW-1133">Transmembrane helix</keyword>
<feature type="domain" description="Major facilitator superfamily (MFS) profile" evidence="6">
    <location>
        <begin position="12"/>
        <end position="500"/>
    </location>
</feature>
<feature type="transmembrane region" description="Helical" evidence="5">
    <location>
        <begin position="224"/>
        <end position="247"/>
    </location>
</feature>
<feature type="transmembrane region" description="Helical" evidence="5">
    <location>
        <begin position="332"/>
        <end position="350"/>
    </location>
</feature>
<feature type="transmembrane region" description="Helical" evidence="5">
    <location>
        <begin position="48"/>
        <end position="66"/>
    </location>
</feature>
<keyword evidence="4 5" id="KW-0472">Membrane</keyword>
<evidence type="ECO:0000313" key="8">
    <source>
        <dbReference type="Proteomes" id="UP001237780"/>
    </source>
</evidence>
<evidence type="ECO:0000256" key="1">
    <source>
        <dbReference type="ARBA" id="ARBA00004141"/>
    </source>
</evidence>
<keyword evidence="8" id="KW-1185">Reference proteome</keyword>
<dbReference type="PANTHER" id="PTHR42718:SF49">
    <property type="entry name" value="EXPORT PROTEIN"/>
    <property type="match status" value="1"/>
</dbReference>
<name>A0ABU0SB36_9HYPH</name>
<keyword evidence="2 5" id="KW-0812">Transmembrane</keyword>
<proteinExistence type="predicted"/>
<dbReference type="PANTHER" id="PTHR42718">
    <property type="entry name" value="MAJOR FACILITATOR SUPERFAMILY MULTIDRUG TRANSPORTER MFSC"/>
    <property type="match status" value="1"/>
</dbReference>
<feature type="transmembrane region" description="Helical" evidence="5">
    <location>
        <begin position="268"/>
        <end position="291"/>
    </location>
</feature>
<organism evidence="7 8">
    <name type="scientific">Phyllobacterium ifriqiyense</name>
    <dbReference type="NCBI Taxonomy" id="314238"/>
    <lineage>
        <taxon>Bacteria</taxon>
        <taxon>Pseudomonadati</taxon>
        <taxon>Pseudomonadota</taxon>
        <taxon>Alphaproteobacteria</taxon>
        <taxon>Hyphomicrobiales</taxon>
        <taxon>Phyllobacteriaceae</taxon>
        <taxon>Phyllobacterium</taxon>
    </lineage>
</organism>
<dbReference type="Gene3D" id="1.20.1250.20">
    <property type="entry name" value="MFS general substrate transporter like domains"/>
    <property type="match status" value="1"/>
</dbReference>
<dbReference type="CDD" id="cd17321">
    <property type="entry name" value="MFS_MMR_MDR_like"/>
    <property type="match status" value="1"/>
</dbReference>
<protein>
    <submittedName>
        <fullName evidence="7">EmrB/QacA subfamily drug resistance transporter</fullName>
    </submittedName>
</protein>
<feature type="transmembrane region" description="Helical" evidence="5">
    <location>
        <begin position="167"/>
        <end position="186"/>
    </location>
</feature>
<evidence type="ECO:0000256" key="5">
    <source>
        <dbReference type="SAM" id="Phobius"/>
    </source>
</evidence>
<evidence type="ECO:0000256" key="4">
    <source>
        <dbReference type="ARBA" id="ARBA00023136"/>
    </source>
</evidence>
<dbReference type="InterPro" id="IPR005829">
    <property type="entry name" value="Sugar_transporter_CS"/>
</dbReference>
<feature type="transmembrane region" description="Helical" evidence="5">
    <location>
        <begin position="78"/>
        <end position="97"/>
    </location>
</feature>
<gene>
    <name evidence="7" type="ORF">QFZ34_003141</name>
</gene>
<dbReference type="InterPro" id="IPR036259">
    <property type="entry name" value="MFS_trans_sf"/>
</dbReference>
<dbReference type="Proteomes" id="UP001237780">
    <property type="component" value="Unassembled WGS sequence"/>
</dbReference>
<dbReference type="PROSITE" id="PS00216">
    <property type="entry name" value="SUGAR_TRANSPORT_1"/>
    <property type="match status" value="1"/>
</dbReference>
<feature type="transmembrane region" description="Helical" evidence="5">
    <location>
        <begin position="404"/>
        <end position="426"/>
    </location>
</feature>
<dbReference type="SUPFAM" id="SSF103473">
    <property type="entry name" value="MFS general substrate transporter"/>
    <property type="match status" value="1"/>
</dbReference>
<comment type="caution">
    <text evidence="7">The sequence shown here is derived from an EMBL/GenBank/DDBJ whole genome shotgun (WGS) entry which is preliminary data.</text>
</comment>
<feature type="transmembrane region" description="Helical" evidence="5">
    <location>
        <begin position="297"/>
        <end position="320"/>
    </location>
</feature>
<evidence type="ECO:0000313" key="7">
    <source>
        <dbReference type="EMBL" id="MDQ0997959.1"/>
    </source>
</evidence>
<dbReference type="InterPro" id="IPR011701">
    <property type="entry name" value="MFS"/>
</dbReference>
<accession>A0ABU0SB36</accession>
<dbReference type="PROSITE" id="PS50850">
    <property type="entry name" value="MFS"/>
    <property type="match status" value="1"/>
</dbReference>
<dbReference type="InterPro" id="IPR020846">
    <property type="entry name" value="MFS_dom"/>
</dbReference>
<sequence length="508" mass="53639">MISSTSARTPLALAAVCLASLMFGLEISSVPVILSVLEQVLHGSFNELQWVMTAYTLACTSVLMAAGTLADRFGRKRVFLISIVMFGVTSLVCGLAQNMAVLIAARFLQGISGGIMLIGHISVLSHLFSDAKQRARAFAVWGVIFGIGLGFGPIIGGMILALLDWKWVFLVHAVVAAVTFVLAYAGVKESSDQEAKSLDFFGMGTYSVAVFCLVFFITQGPVTGFASTLALSAIGLSLAGLFAFVMIERHHPYPMFDFSVFKVRNFSGAMFGSMGMNFCFWPFMIYLPLYFQAALGYSNVATGLAVLAYTLPTLIVPPIAEKLTLRFGPGTVIPMGLFIIGLGFVFMWLGSGMENASWLTMLPGAVLAGTGLGLTNTPVTNTATGAVASNRAGMASGIDMSARLTALAINIALMGFILISGVSAHLQSVAQEALSGTALYSAAERIASGNLAAIATELPGLSASVIRSALIHGYGWVLLYGAVSVWILALCSYLVFRPKQLSEKIASA</sequence>
<feature type="transmembrane region" description="Helical" evidence="5">
    <location>
        <begin position="198"/>
        <end position="218"/>
    </location>
</feature>
<evidence type="ECO:0000256" key="2">
    <source>
        <dbReference type="ARBA" id="ARBA00022692"/>
    </source>
</evidence>
<dbReference type="PRINTS" id="PR01036">
    <property type="entry name" value="TCRTETB"/>
</dbReference>
<feature type="transmembrane region" description="Helical" evidence="5">
    <location>
        <begin position="137"/>
        <end position="161"/>
    </location>
</feature>
<evidence type="ECO:0000256" key="3">
    <source>
        <dbReference type="ARBA" id="ARBA00022989"/>
    </source>
</evidence>
<evidence type="ECO:0000259" key="6">
    <source>
        <dbReference type="PROSITE" id="PS50850"/>
    </source>
</evidence>
<feature type="transmembrane region" description="Helical" evidence="5">
    <location>
        <begin position="474"/>
        <end position="496"/>
    </location>
</feature>
<feature type="transmembrane region" description="Helical" evidence="5">
    <location>
        <begin position="103"/>
        <end position="125"/>
    </location>
</feature>